<accession>A0A9X3FA92</accession>
<evidence type="ECO:0008006" key="4">
    <source>
        <dbReference type="Google" id="ProtNLM"/>
    </source>
</evidence>
<name>A0A9X3FA92_9BACT</name>
<comment type="caution">
    <text evidence="2">The sequence shown here is derived from an EMBL/GenBank/DDBJ whole genome shotgun (WGS) entry which is preliminary data.</text>
</comment>
<evidence type="ECO:0000256" key="1">
    <source>
        <dbReference type="SAM" id="Phobius"/>
    </source>
</evidence>
<organism evidence="2 3">
    <name type="scientific">Draconibacterium aestuarii</name>
    <dbReference type="NCBI Taxonomy" id="2998507"/>
    <lineage>
        <taxon>Bacteria</taxon>
        <taxon>Pseudomonadati</taxon>
        <taxon>Bacteroidota</taxon>
        <taxon>Bacteroidia</taxon>
        <taxon>Marinilabiliales</taxon>
        <taxon>Prolixibacteraceae</taxon>
        <taxon>Draconibacterium</taxon>
    </lineage>
</organism>
<keyword evidence="1" id="KW-0812">Transmembrane</keyword>
<dbReference type="Proteomes" id="UP001145087">
    <property type="component" value="Unassembled WGS sequence"/>
</dbReference>
<proteinExistence type="predicted"/>
<sequence>MEKVLFKEEQRFTQWWLWLILGAALLAIVIPLANELSAQSWDTSSEDFSRLILYGSLAVLFIVTVLIVMVLSRLKTKITYDGIFITFPPLKRKTYRIKVQEIERFEIRKYRAKREYGGYGFRNRRKSGQAYTISGNMGLQLYFKNGKKLLIGTQKKQAIEFAMCKIMGENKKLSTGEKTSQEVGGAFVKKAKKILIILAIEIVIVILIFGIIQLFK</sequence>
<keyword evidence="3" id="KW-1185">Reference proteome</keyword>
<protein>
    <recommendedName>
        <fullName evidence="4">PH domain-containing protein</fullName>
    </recommendedName>
</protein>
<evidence type="ECO:0000313" key="3">
    <source>
        <dbReference type="Proteomes" id="UP001145087"/>
    </source>
</evidence>
<dbReference type="AlphaFoldDB" id="A0A9X3FA92"/>
<dbReference type="EMBL" id="JAPOHD010000005">
    <property type="protein sequence ID" value="MCY1719180.1"/>
    <property type="molecule type" value="Genomic_DNA"/>
</dbReference>
<keyword evidence="1" id="KW-0472">Membrane</keyword>
<evidence type="ECO:0000313" key="2">
    <source>
        <dbReference type="EMBL" id="MCY1719180.1"/>
    </source>
</evidence>
<reference evidence="2" key="1">
    <citation type="submission" date="2022-11" db="EMBL/GenBank/DDBJ databases">
        <title>Marilongibacter aestuarii gen. nov., sp. nov., isolated from tidal flat sediment.</title>
        <authorList>
            <person name="Jiayan W."/>
        </authorList>
    </citation>
    <scope>NUCLEOTIDE SEQUENCE</scope>
    <source>
        <strain evidence="2">Z1-6</strain>
    </source>
</reference>
<gene>
    <name evidence="2" type="ORF">OU798_02435</name>
</gene>
<feature type="transmembrane region" description="Helical" evidence="1">
    <location>
        <begin position="12"/>
        <end position="32"/>
    </location>
</feature>
<feature type="transmembrane region" description="Helical" evidence="1">
    <location>
        <begin position="52"/>
        <end position="71"/>
    </location>
</feature>
<feature type="transmembrane region" description="Helical" evidence="1">
    <location>
        <begin position="194"/>
        <end position="215"/>
    </location>
</feature>
<keyword evidence="1" id="KW-1133">Transmembrane helix</keyword>
<dbReference type="RefSeq" id="WP_343331515.1">
    <property type="nucleotide sequence ID" value="NZ_JAPOHD010000005.1"/>
</dbReference>